<dbReference type="RefSeq" id="WP_213146373.1">
    <property type="nucleotide sequence ID" value="NZ_JAGYPE020000047.1"/>
</dbReference>
<keyword evidence="6" id="KW-0378">Hydrolase</keyword>
<evidence type="ECO:0000256" key="1">
    <source>
        <dbReference type="ARBA" id="ARBA00001024"/>
    </source>
</evidence>
<dbReference type="EC" id="3.1.1.3" evidence="3"/>
<keyword evidence="5" id="KW-0732">Signal</keyword>
<dbReference type="AlphaFoldDB" id="A0A942T7P6"/>
<dbReference type="Proteomes" id="UP000677265">
    <property type="component" value="Unassembled WGS sequence"/>
</dbReference>
<comment type="catalytic activity">
    <reaction evidence="1">
        <text>a triacylglycerol + H2O = a diacylglycerol + a fatty acid + H(+)</text>
        <dbReference type="Rhea" id="RHEA:12044"/>
        <dbReference type="ChEBI" id="CHEBI:15377"/>
        <dbReference type="ChEBI" id="CHEBI:15378"/>
        <dbReference type="ChEBI" id="CHEBI:17855"/>
        <dbReference type="ChEBI" id="CHEBI:18035"/>
        <dbReference type="ChEBI" id="CHEBI:28868"/>
        <dbReference type="EC" id="3.1.1.3"/>
    </reaction>
</comment>
<proteinExistence type="predicted"/>
<accession>A0A942T7P6</accession>
<evidence type="ECO:0000256" key="4">
    <source>
        <dbReference type="ARBA" id="ARBA00022525"/>
    </source>
</evidence>
<keyword evidence="12" id="KW-1185">Reference proteome</keyword>
<evidence type="ECO:0000256" key="7">
    <source>
        <dbReference type="ARBA" id="ARBA00022963"/>
    </source>
</evidence>
<comment type="subcellular location">
    <subcellularLocation>
        <location evidence="2">Secreted</location>
    </subcellularLocation>
</comment>
<organism evidence="10">
    <name type="scientific">Neobacillus citreus</name>
    <dbReference type="NCBI Taxonomy" id="2833578"/>
    <lineage>
        <taxon>Bacteria</taxon>
        <taxon>Bacillati</taxon>
        <taxon>Bacillota</taxon>
        <taxon>Bacilli</taxon>
        <taxon>Bacillales</taxon>
        <taxon>Bacillaceae</taxon>
        <taxon>Neobacillus</taxon>
    </lineage>
</organism>
<gene>
    <name evidence="11" type="ORF">KHB02_021060</name>
    <name evidence="10" type="ORF">KHB02_35025</name>
</gene>
<dbReference type="PANTHER" id="PTHR34043">
    <property type="entry name" value="ALPHA/BETA-HYDROLASES SUPERFAMILY PROTEIN"/>
    <property type="match status" value="1"/>
</dbReference>
<evidence type="ECO:0000256" key="5">
    <source>
        <dbReference type="ARBA" id="ARBA00022729"/>
    </source>
</evidence>
<feature type="domain" description="Lipase-like C-terminal" evidence="9">
    <location>
        <begin position="35"/>
        <end position="410"/>
    </location>
</feature>
<dbReference type="GO" id="GO:0005576">
    <property type="term" value="C:extracellular region"/>
    <property type="evidence" value="ECO:0007669"/>
    <property type="project" value="UniProtKB-SubCell"/>
</dbReference>
<evidence type="ECO:0000259" key="9">
    <source>
        <dbReference type="Pfam" id="PF24708"/>
    </source>
</evidence>
<keyword evidence="8" id="KW-0443">Lipid metabolism</keyword>
<evidence type="ECO:0000256" key="3">
    <source>
        <dbReference type="ARBA" id="ARBA00013279"/>
    </source>
</evidence>
<evidence type="ECO:0000256" key="6">
    <source>
        <dbReference type="ARBA" id="ARBA00022801"/>
    </source>
</evidence>
<protein>
    <recommendedName>
        <fullName evidence="3">triacylglycerol lipase</fullName>
        <ecNumber evidence="3">3.1.1.3</ecNumber>
    </recommendedName>
</protein>
<comment type="caution">
    <text evidence="10">The sequence shown here is derived from an EMBL/GenBank/DDBJ whole genome shotgun (WGS) entry which is preliminary data.</text>
</comment>
<dbReference type="InterPro" id="IPR056304">
    <property type="entry name" value="Lip-like_C"/>
</dbReference>
<dbReference type="Pfam" id="PF24708">
    <property type="entry name" value="Lip_C"/>
    <property type="match status" value="1"/>
</dbReference>
<evidence type="ECO:0000313" key="11">
    <source>
        <dbReference type="EMBL" id="MCH6268020.1"/>
    </source>
</evidence>
<dbReference type="InterPro" id="IPR029058">
    <property type="entry name" value="AB_hydrolase_fold"/>
</dbReference>
<keyword evidence="4" id="KW-0964">Secreted</keyword>
<dbReference type="EMBL" id="JAGYPE010000007">
    <property type="protein sequence ID" value="MBS4186581.1"/>
    <property type="molecule type" value="Genomic_DNA"/>
</dbReference>
<evidence type="ECO:0000313" key="10">
    <source>
        <dbReference type="EMBL" id="MBS4186581.1"/>
    </source>
</evidence>
<dbReference type="SUPFAM" id="SSF53474">
    <property type="entry name" value="alpha/beta-Hydrolases"/>
    <property type="match status" value="1"/>
</dbReference>
<name>A0A942T7P6_9BACI</name>
<reference evidence="10" key="1">
    <citation type="submission" date="2021-05" db="EMBL/GenBank/DDBJ databases">
        <title>Novel Bacillus species.</title>
        <authorList>
            <person name="Liu G."/>
        </authorList>
    </citation>
    <scope>NUCLEOTIDE SEQUENCE</scope>
    <source>
        <strain evidence="10 12">FJAT-50051</strain>
    </source>
</reference>
<dbReference type="PANTHER" id="PTHR34043:SF3">
    <property type="entry name" value="ALPHA_BETA-HYDROLASES SUPERFAMILY PROTEIN"/>
    <property type="match status" value="1"/>
</dbReference>
<evidence type="ECO:0000256" key="8">
    <source>
        <dbReference type="ARBA" id="ARBA00023098"/>
    </source>
</evidence>
<dbReference type="GO" id="GO:0016042">
    <property type="term" value="P:lipid catabolic process"/>
    <property type="evidence" value="ECO:0007669"/>
    <property type="project" value="UniProtKB-KW"/>
</dbReference>
<dbReference type="EMBL" id="JAGYPE020000047">
    <property type="protein sequence ID" value="MCH6268020.1"/>
    <property type="molecule type" value="Genomic_DNA"/>
</dbReference>
<evidence type="ECO:0000256" key="2">
    <source>
        <dbReference type="ARBA" id="ARBA00004613"/>
    </source>
</evidence>
<sequence length="415" mass="46454">MIGSLTLFPSPCLLTSSFFATLSGKTKTRASQKLNDFPIILVHGLTGWGRDEMGGIKYWGGVRDLEEYLNEKGHKTYTAAVGPVSSNWDRAVELYAYIKGGTVDYGAAHAKEHGHERFGRTYPGIYSQWDATEKIHLVGHSMGGQTIRTLVELLENGSAAEREYFEQHPEEGLSDLFKGGKDWVHSVTTLATPHNGSTFADEEEMTPWLNQMVFYAGSLSGASDENIVYDYKLDQWGLQREEGESYFVYVDRVFNSSIWTSKDSSLNDLTTYGAAKLNAWVKTHPDVYYFSYTGDATYKGVLTGRAYPQYSMNPLMKASSMLMGFYSRKSPEPVIDSAWWPNDGIVNVVSAKYPHGHAHKMFDGHVEKGVWNHFGVQSGWDHFDFIGIGSEDNLGLKDIYSFYKGIADNLHGLPE</sequence>
<evidence type="ECO:0000313" key="12">
    <source>
        <dbReference type="Proteomes" id="UP000677265"/>
    </source>
</evidence>
<dbReference type="GO" id="GO:0004806">
    <property type="term" value="F:triacylglycerol lipase activity"/>
    <property type="evidence" value="ECO:0007669"/>
    <property type="project" value="UniProtKB-EC"/>
</dbReference>
<dbReference type="Gene3D" id="3.40.50.1820">
    <property type="entry name" value="alpha/beta hydrolase"/>
    <property type="match status" value="1"/>
</dbReference>
<keyword evidence="7" id="KW-0442">Lipid degradation</keyword>